<proteinExistence type="predicted"/>
<name>A0ABY6K2T4_9ARAC</name>
<organism evidence="1 2">
    <name type="scientific">Cordylochernes scorpioides</name>
    <dbReference type="NCBI Taxonomy" id="51811"/>
    <lineage>
        <taxon>Eukaryota</taxon>
        <taxon>Metazoa</taxon>
        <taxon>Ecdysozoa</taxon>
        <taxon>Arthropoda</taxon>
        <taxon>Chelicerata</taxon>
        <taxon>Arachnida</taxon>
        <taxon>Pseudoscorpiones</taxon>
        <taxon>Cheliferoidea</taxon>
        <taxon>Chernetidae</taxon>
        <taxon>Cordylochernes</taxon>
    </lineage>
</organism>
<accession>A0ABY6K2T4</accession>
<dbReference type="Proteomes" id="UP001235939">
    <property type="component" value="Chromosome 01"/>
</dbReference>
<keyword evidence="2" id="KW-1185">Reference proteome</keyword>
<reference evidence="1 2" key="1">
    <citation type="submission" date="2022-01" db="EMBL/GenBank/DDBJ databases">
        <title>A chromosomal length assembly of Cordylochernes scorpioides.</title>
        <authorList>
            <person name="Zeh D."/>
            <person name="Zeh J."/>
        </authorList>
    </citation>
    <scope>NUCLEOTIDE SEQUENCE [LARGE SCALE GENOMIC DNA]</scope>
    <source>
        <strain evidence="1">IN4F17</strain>
        <tissue evidence="1">Whole Body</tissue>
    </source>
</reference>
<evidence type="ECO:0000313" key="1">
    <source>
        <dbReference type="EMBL" id="UYV62105.1"/>
    </source>
</evidence>
<protein>
    <submittedName>
        <fullName evidence="1">Uncharacterized protein</fullName>
    </submittedName>
</protein>
<gene>
    <name evidence="1" type="ORF">LAZ67_1007803</name>
</gene>
<sequence>MPAEYSSLVYGHTTSREFLQDGCQQKDHDAKMGWWCCWAVVVVGELSDLLHSGFFVVLVHPVDSLCGNLSTSCRMIAVECCCVVILSTYCGGRPLDSL</sequence>
<evidence type="ECO:0000313" key="2">
    <source>
        <dbReference type="Proteomes" id="UP001235939"/>
    </source>
</evidence>
<dbReference type="EMBL" id="CP092863">
    <property type="protein sequence ID" value="UYV62105.1"/>
    <property type="molecule type" value="Genomic_DNA"/>
</dbReference>